<dbReference type="InterPro" id="IPR001932">
    <property type="entry name" value="PPM-type_phosphatase-like_dom"/>
</dbReference>
<accession>A0A1I1WJP7</accession>
<keyword evidence="4" id="KW-1185">Reference proteome</keyword>
<protein>
    <submittedName>
        <fullName evidence="3">Protein phosphatase 2C</fullName>
    </submittedName>
</protein>
<dbReference type="InterPro" id="IPR036457">
    <property type="entry name" value="PPM-type-like_dom_sf"/>
</dbReference>
<dbReference type="RefSeq" id="WP_092926146.1">
    <property type="nucleotide sequence ID" value="NZ_FOMZ01000005.1"/>
</dbReference>
<reference evidence="4" key="1">
    <citation type="submission" date="2016-10" db="EMBL/GenBank/DDBJ databases">
        <authorList>
            <person name="Varghese N."/>
            <person name="Submissions S."/>
        </authorList>
    </citation>
    <scope>NUCLEOTIDE SEQUENCE [LARGE SCALE GENOMIC DNA]</scope>
    <source>
        <strain evidence="4">DSM 45004</strain>
    </source>
</reference>
<feature type="region of interest" description="Disordered" evidence="1">
    <location>
        <begin position="57"/>
        <end position="77"/>
    </location>
</feature>
<evidence type="ECO:0000313" key="4">
    <source>
        <dbReference type="Proteomes" id="UP000198716"/>
    </source>
</evidence>
<organism evidence="3 4">
    <name type="scientific">Actinopolyspora alba</name>
    <dbReference type="NCBI Taxonomy" id="673379"/>
    <lineage>
        <taxon>Bacteria</taxon>
        <taxon>Bacillati</taxon>
        <taxon>Actinomycetota</taxon>
        <taxon>Actinomycetes</taxon>
        <taxon>Actinopolysporales</taxon>
        <taxon>Actinopolysporaceae</taxon>
        <taxon>Actinopolyspora</taxon>
        <taxon>Actinopolyspora alba group</taxon>
    </lineage>
</organism>
<name>A0A1I1WJP7_9ACTN</name>
<dbReference type="Proteomes" id="UP000198716">
    <property type="component" value="Unassembled WGS sequence"/>
</dbReference>
<feature type="domain" description="PPM-type phosphatase" evidence="2">
    <location>
        <begin position="25"/>
        <end position="244"/>
    </location>
</feature>
<feature type="region of interest" description="Disordered" evidence="1">
    <location>
        <begin position="256"/>
        <end position="284"/>
    </location>
</feature>
<dbReference type="EMBL" id="FOMZ01000005">
    <property type="protein sequence ID" value="SFD94618.1"/>
    <property type="molecule type" value="Genomic_DNA"/>
</dbReference>
<dbReference type="AlphaFoldDB" id="A0A1I1WJP7"/>
<dbReference type="Gene3D" id="3.60.40.10">
    <property type="entry name" value="PPM-type phosphatase domain"/>
    <property type="match status" value="1"/>
</dbReference>
<feature type="compositionally biased region" description="Basic and acidic residues" evidence="1">
    <location>
        <begin position="256"/>
        <end position="273"/>
    </location>
</feature>
<evidence type="ECO:0000313" key="3">
    <source>
        <dbReference type="EMBL" id="SFD94618.1"/>
    </source>
</evidence>
<dbReference type="Pfam" id="PF13672">
    <property type="entry name" value="PP2C_2"/>
    <property type="match status" value="1"/>
</dbReference>
<evidence type="ECO:0000259" key="2">
    <source>
        <dbReference type="Pfam" id="PF13672"/>
    </source>
</evidence>
<sequence length="284" mass="30690">MPTVEVAEQAGTEPSEDVVLTLPNAVAVLDGATSLRPTEHTGGWYAAELATALRHRLDPTPVPDSGSHPDSGAAPDLADSLASAIDEVSTAHGLRPGNSPSTTVSILRWDERTVEALVLADSPVVVFTASGTDAVTDDRLHALRTTGEGDYRQRLRGGGGFDERHHDELRAAVDATGRWRNVEGGFWVAEADPSAAHRAIRRSWPRSEVRSALLASDGVSCGVEQYDSYRDWRELLAHARAESAWAVLERVRAAEHADPDGSRWPRPKRHDDQALAVVDFTSDD</sequence>
<evidence type="ECO:0000256" key="1">
    <source>
        <dbReference type="SAM" id="MobiDB-lite"/>
    </source>
</evidence>
<proteinExistence type="predicted"/>
<gene>
    <name evidence="3" type="ORF">SAMN04487819_105269</name>
</gene>